<keyword evidence="3" id="KW-0804">Transcription</keyword>
<organism evidence="8 9">
    <name type="scientific">Candidatus Segetimicrobium genomatis</name>
    <dbReference type="NCBI Taxonomy" id="2569760"/>
    <lineage>
        <taxon>Bacteria</taxon>
        <taxon>Bacillati</taxon>
        <taxon>Candidatus Sysuimicrobiota</taxon>
        <taxon>Candidatus Sysuimicrobiia</taxon>
        <taxon>Candidatus Sysuimicrobiales</taxon>
        <taxon>Candidatus Segetimicrobiaceae</taxon>
        <taxon>Candidatus Segetimicrobium</taxon>
    </lineage>
</organism>
<dbReference type="Gene3D" id="1.10.10.10">
    <property type="entry name" value="Winged helix-like DNA-binding domain superfamily/Winged helix DNA-binding domain"/>
    <property type="match status" value="1"/>
</dbReference>
<dbReference type="InterPro" id="IPR029016">
    <property type="entry name" value="GAF-like_dom_sf"/>
</dbReference>
<evidence type="ECO:0000259" key="7">
    <source>
        <dbReference type="PROSITE" id="PS51078"/>
    </source>
</evidence>
<dbReference type="GO" id="GO:0003700">
    <property type="term" value="F:DNA-binding transcription factor activity"/>
    <property type="evidence" value="ECO:0007669"/>
    <property type="project" value="TreeGrafter"/>
</dbReference>
<feature type="domain" description="IclR-ED" evidence="7">
    <location>
        <begin position="131"/>
        <end position="313"/>
    </location>
</feature>
<dbReference type="Pfam" id="PF01614">
    <property type="entry name" value="IclR_C"/>
    <property type="match status" value="1"/>
</dbReference>
<dbReference type="Pfam" id="PF09339">
    <property type="entry name" value="HTH_IclR"/>
    <property type="match status" value="1"/>
</dbReference>
<comment type="function">
    <text evidence="4">May be an activator protein for the gylABX operon.</text>
</comment>
<dbReference type="GO" id="GO:0003677">
    <property type="term" value="F:DNA binding"/>
    <property type="evidence" value="ECO:0007669"/>
    <property type="project" value="UniProtKB-KW"/>
</dbReference>
<dbReference type="SUPFAM" id="SSF46785">
    <property type="entry name" value="Winged helix' DNA-binding domain"/>
    <property type="match status" value="1"/>
</dbReference>
<dbReference type="PROSITE" id="PS51078">
    <property type="entry name" value="ICLR_ED"/>
    <property type="match status" value="1"/>
</dbReference>
<dbReference type="EMBL" id="VBAL01000006">
    <property type="protein sequence ID" value="TMJ06841.1"/>
    <property type="molecule type" value="Genomic_DNA"/>
</dbReference>
<sequence>MKSLNGAHQCKTSTFPVSPSPSGCLSTSLRHELDRLVASVYHRFKVERLFHRMKRHASGDSDSTRYSVRVVSRTFDILELLRDTDHPLSLGDISRRLGMVKSSGFRLLRTLEHRGYVERIGDDGRYHLGPELLTLMRGPAGHRRLMDTALPHMERLLEKFEETVNLGVWRDGEVLYLVMLESPHAFRMTARVGARSPVHSTALGKAIAAYLPEDEVGTVLRARRFPALTSRTITSPAAWRRELTRIRVRGMAEDNGETEPEASCIAAPIFDAGGQPVGAISISGPTSRIRVLKPRAARALVAGCHAISRTLGFSSASTRREGVNGASSRVAGS</sequence>
<keyword evidence="2" id="KW-0238">DNA-binding</keyword>
<protein>
    <recommendedName>
        <fullName evidence="5">Glycerol operon regulatory protein</fullName>
    </recommendedName>
</protein>
<evidence type="ECO:0000256" key="3">
    <source>
        <dbReference type="ARBA" id="ARBA00023163"/>
    </source>
</evidence>
<reference evidence="8 9" key="1">
    <citation type="journal article" date="2019" name="Nat. Microbiol.">
        <title>Mediterranean grassland soil C-N compound turnover is dependent on rainfall and depth, and is mediated by genomically divergent microorganisms.</title>
        <authorList>
            <person name="Diamond S."/>
            <person name="Andeer P.F."/>
            <person name="Li Z."/>
            <person name="Crits-Christoph A."/>
            <person name="Burstein D."/>
            <person name="Anantharaman K."/>
            <person name="Lane K.R."/>
            <person name="Thomas B.C."/>
            <person name="Pan C."/>
            <person name="Northen T.R."/>
            <person name="Banfield J.F."/>
        </authorList>
    </citation>
    <scope>NUCLEOTIDE SEQUENCE [LARGE SCALE GENOMIC DNA]</scope>
    <source>
        <strain evidence="8">NP_4</strain>
    </source>
</reference>
<dbReference type="PANTHER" id="PTHR30136:SF24">
    <property type="entry name" value="HTH-TYPE TRANSCRIPTIONAL REPRESSOR ALLR"/>
    <property type="match status" value="1"/>
</dbReference>
<dbReference type="Proteomes" id="UP000319353">
    <property type="component" value="Unassembled WGS sequence"/>
</dbReference>
<dbReference type="AlphaFoldDB" id="A0A537LFQ1"/>
<evidence type="ECO:0000259" key="6">
    <source>
        <dbReference type="PROSITE" id="PS51077"/>
    </source>
</evidence>
<evidence type="ECO:0000256" key="4">
    <source>
        <dbReference type="ARBA" id="ARBA00058938"/>
    </source>
</evidence>
<evidence type="ECO:0000313" key="9">
    <source>
        <dbReference type="Proteomes" id="UP000319353"/>
    </source>
</evidence>
<dbReference type="InterPro" id="IPR050707">
    <property type="entry name" value="HTH_MetabolicPath_Reg"/>
</dbReference>
<dbReference type="InterPro" id="IPR005471">
    <property type="entry name" value="Tscrpt_reg_IclR_N"/>
</dbReference>
<dbReference type="FunFam" id="1.10.10.10:FF:000056">
    <property type="entry name" value="IclR family transcriptional regulator"/>
    <property type="match status" value="1"/>
</dbReference>
<dbReference type="InterPro" id="IPR036390">
    <property type="entry name" value="WH_DNA-bd_sf"/>
</dbReference>
<dbReference type="SMART" id="SM00346">
    <property type="entry name" value="HTH_ICLR"/>
    <property type="match status" value="1"/>
</dbReference>
<evidence type="ECO:0000256" key="2">
    <source>
        <dbReference type="ARBA" id="ARBA00023125"/>
    </source>
</evidence>
<proteinExistence type="predicted"/>
<comment type="caution">
    <text evidence="8">The sequence shown here is derived from an EMBL/GenBank/DDBJ whole genome shotgun (WGS) entry which is preliminary data.</text>
</comment>
<gene>
    <name evidence="8" type="ORF">E6H01_00265</name>
</gene>
<evidence type="ECO:0000313" key="8">
    <source>
        <dbReference type="EMBL" id="TMJ06841.1"/>
    </source>
</evidence>
<keyword evidence="1" id="KW-0805">Transcription regulation</keyword>
<name>A0A537LFQ1_9BACT</name>
<accession>A0A537LFQ1</accession>
<dbReference type="PANTHER" id="PTHR30136">
    <property type="entry name" value="HELIX-TURN-HELIX TRANSCRIPTIONAL REGULATOR, ICLR FAMILY"/>
    <property type="match status" value="1"/>
</dbReference>
<dbReference type="InterPro" id="IPR014757">
    <property type="entry name" value="Tscrpt_reg_IclR_C"/>
</dbReference>
<dbReference type="InterPro" id="IPR036388">
    <property type="entry name" value="WH-like_DNA-bd_sf"/>
</dbReference>
<dbReference type="Gene3D" id="3.30.450.40">
    <property type="match status" value="1"/>
</dbReference>
<evidence type="ECO:0000256" key="5">
    <source>
        <dbReference type="ARBA" id="ARBA00070406"/>
    </source>
</evidence>
<dbReference type="SUPFAM" id="SSF55781">
    <property type="entry name" value="GAF domain-like"/>
    <property type="match status" value="1"/>
</dbReference>
<evidence type="ECO:0000256" key="1">
    <source>
        <dbReference type="ARBA" id="ARBA00023015"/>
    </source>
</evidence>
<dbReference type="PROSITE" id="PS51077">
    <property type="entry name" value="HTH_ICLR"/>
    <property type="match status" value="1"/>
</dbReference>
<feature type="domain" description="HTH iclR-type" evidence="6">
    <location>
        <begin position="68"/>
        <end position="130"/>
    </location>
</feature>
<dbReference type="GO" id="GO:0045892">
    <property type="term" value="P:negative regulation of DNA-templated transcription"/>
    <property type="evidence" value="ECO:0007669"/>
    <property type="project" value="TreeGrafter"/>
</dbReference>